<dbReference type="PROSITE" id="PS00045">
    <property type="entry name" value="HISTONE_LIKE"/>
    <property type="match status" value="1"/>
</dbReference>
<evidence type="ECO:0000256" key="3">
    <source>
        <dbReference type="ARBA" id="ARBA00022845"/>
    </source>
</evidence>
<dbReference type="PANTHER" id="PTHR33175:SF2">
    <property type="entry name" value="INTEGRATION HOST FACTOR SUBUNIT ALPHA"/>
    <property type="match status" value="1"/>
</dbReference>
<dbReference type="SUPFAM" id="SSF47729">
    <property type="entry name" value="IHF-like DNA-binding proteins"/>
    <property type="match status" value="1"/>
</dbReference>
<evidence type="ECO:0000313" key="10">
    <source>
        <dbReference type="Proteomes" id="UP001330434"/>
    </source>
</evidence>
<sequence length="98" mass="11046">MKTTTLTRADIVDAMAREMAIPRQMAVDFFEMSLDEMIKELEKSGCLKVSSFGSFNVRSKTKRIGRNPKTGKEAVITPRKVVSFKPSHLLRERVVSGK</sequence>
<dbReference type="Gene3D" id="4.10.520.10">
    <property type="entry name" value="IHF-like DNA-binding proteins"/>
    <property type="match status" value="1"/>
</dbReference>
<keyword evidence="6" id="KW-0804">Transcription</keyword>
<gene>
    <name evidence="9" type="ORF">Bealeia1_00960</name>
</gene>
<keyword evidence="3" id="KW-0810">Translation regulation</keyword>
<protein>
    <recommendedName>
        <fullName evidence="2">Integration host factor subunit alpha</fullName>
    </recommendedName>
</protein>
<dbReference type="PRINTS" id="PR01727">
    <property type="entry name" value="DNABINDINGHU"/>
</dbReference>
<dbReference type="EMBL" id="CP133270">
    <property type="protein sequence ID" value="WVX66775.1"/>
    <property type="molecule type" value="Genomic_DNA"/>
</dbReference>
<dbReference type="InterPro" id="IPR000119">
    <property type="entry name" value="Hist_DNA-bd"/>
</dbReference>
<dbReference type="SMART" id="SM00411">
    <property type="entry name" value="BHL"/>
    <property type="match status" value="1"/>
</dbReference>
<dbReference type="Proteomes" id="UP001330434">
    <property type="component" value="Chromosome"/>
</dbReference>
<comment type="similarity">
    <text evidence="1 8">Belongs to the bacterial histone-like protein family.</text>
</comment>
<organism evidence="9 10">
    <name type="scientific">Candidatus Bealeia paramacronuclearis</name>
    <dbReference type="NCBI Taxonomy" id="1921001"/>
    <lineage>
        <taxon>Bacteria</taxon>
        <taxon>Pseudomonadati</taxon>
        <taxon>Pseudomonadota</taxon>
        <taxon>Alphaproteobacteria</taxon>
        <taxon>Holosporales</taxon>
        <taxon>Holosporaceae</taxon>
        <taxon>Candidatus Bealeia</taxon>
    </lineage>
</organism>
<keyword evidence="10" id="KW-1185">Reference proteome</keyword>
<evidence type="ECO:0000256" key="6">
    <source>
        <dbReference type="ARBA" id="ARBA00023163"/>
    </source>
</evidence>
<dbReference type="InterPro" id="IPR005684">
    <property type="entry name" value="IHF_alpha"/>
</dbReference>
<proteinExistence type="inferred from homology"/>
<evidence type="ECO:0000256" key="2">
    <source>
        <dbReference type="ARBA" id="ARBA00018329"/>
    </source>
</evidence>
<dbReference type="InterPro" id="IPR020816">
    <property type="entry name" value="Histone-like_DNA-bd_CS"/>
</dbReference>
<reference evidence="9 10" key="1">
    <citation type="journal article" date="2024" name="Environ. Microbiol.">
        <title>Novel evolutionary insights on the interactions of the Holosporales (Alphaproteobacteria) with eukaryotic hosts from comparative genomics.</title>
        <authorList>
            <person name="Giovannini M."/>
            <person name="Petroni G."/>
            <person name="Castelli M."/>
        </authorList>
    </citation>
    <scope>NUCLEOTIDE SEQUENCE [LARGE SCALE GENOMIC DNA]</scope>
    <source>
        <strain evidence="9 10">US_Bl 15I1</strain>
    </source>
</reference>
<keyword evidence="4" id="KW-0805">Transcription regulation</keyword>
<dbReference type="PANTHER" id="PTHR33175">
    <property type="entry name" value="DNA-BINDING PROTEIN HU"/>
    <property type="match status" value="1"/>
</dbReference>
<evidence type="ECO:0000256" key="7">
    <source>
        <dbReference type="ARBA" id="ARBA00023172"/>
    </source>
</evidence>
<dbReference type="CDD" id="cd13835">
    <property type="entry name" value="IHF_A"/>
    <property type="match status" value="1"/>
</dbReference>
<accession>A0ABZ2C314</accession>
<dbReference type="RefSeq" id="WP_331255601.1">
    <property type="nucleotide sequence ID" value="NZ_CP133270.1"/>
</dbReference>
<keyword evidence="7" id="KW-0233">DNA recombination</keyword>
<dbReference type="Pfam" id="PF00216">
    <property type="entry name" value="Bac_DNA_binding"/>
    <property type="match status" value="1"/>
</dbReference>
<evidence type="ECO:0000256" key="4">
    <source>
        <dbReference type="ARBA" id="ARBA00023015"/>
    </source>
</evidence>
<name>A0ABZ2C314_9PROT</name>
<keyword evidence="5" id="KW-0238">DNA-binding</keyword>
<evidence type="ECO:0000313" key="9">
    <source>
        <dbReference type="EMBL" id="WVX66775.1"/>
    </source>
</evidence>
<evidence type="ECO:0000256" key="5">
    <source>
        <dbReference type="ARBA" id="ARBA00023125"/>
    </source>
</evidence>
<evidence type="ECO:0000256" key="8">
    <source>
        <dbReference type="RuleBase" id="RU003939"/>
    </source>
</evidence>
<evidence type="ECO:0000256" key="1">
    <source>
        <dbReference type="ARBA" id="ARBA00010529"/>
    </source>
</evidence>
<dbReference type="InterPro" id="IPR010992">
    <property type="entry name" value="IHF-like_DNA-bd_dom_sf"/>
</dbReference>